<name>A0A2M7BR03_9BACT</name>
<evidence type="ECO:0000313" key="3">
    <source>
        <dbReference type="Proteomes" id="UP000230119"/>
    </source>
</evidence>
<organism evidence="2 3">
    <name type="scientific">Candidatus Roizmanbacteria bacterium CG03_land_8_20_14_0_80_39_12</name>
    <dbReference type="NCBI Taxonomy" id="1974847"/>
    <lineage>
        <taxon>Bacteria</taxon>
        <taxon>Candidatus Roizmaniibacteriota</taxon>
    </lineage>
</organism>
<protein>
    <submittedName>
        <fullName evidence="2">Uncharacterized protein</fullName>
    </submittedName>
</protein>
<keyword evidence="1" id="KW-0472">Membrane</keyword>
<accession>A0A2M7BR03</accession>
<proteinExistence type="predicted"/>
<reference evidence="3" key="1">
    <citation type="submission" date="2017-09" db="EMBL/GenBank/DDBJ databases">
        <title>Depth-based differentiation of microbial function through sediment-hosted aquifers and enrichment of novel symbionts in the deep terrestrial subsurface.</title>
        <authorList>
            <person name="Probst A.J."/>
            <person name="Ladd B."/>
            <person name="Jarett J.K."/>
            <person name="Geller-Mcgrath D.E."/>
            <person name="Sieber C.M.K."/>
            <person name="Emerson J.B."/>
            <person name="Anantharaman K."/>
            <person name="Thomas B.C."/>
            <person name="Malmstrom R."/>
            <person name="Stieglmeier M."/>
            <person name="Klingl A."/>
            <person name="Woyke T."/>
            <person name="Ryan C.M."/>
            <person name="Banfield J.F."/>
        </authorList>
    </citation>
    <scope>NUCLEOTIDE SEQUENCE [LARGE SCALE GENOMIC DNA]</scope>
</reference>
<feature type="transmembrane region" description="Helical" evidence="1">
    <location>
        <begin position="82"/>
        <end position="105"/>
    </location>
</feature>
<dbReference type="AlphaFoldDB" id="A0A2M7BR03"/>
<keyword evidence="1" id="KW-1133">Transmembrane helix</keyword>
<dbReference type="Proteomes" id="UP000230119">
    <property type="component" value="Unassembled WGS sequence"/>
</dbReference>
<evidence type="ECO:0000256" key="1">
    <source>
        <dbReference type="SAM" id="Phobius"/>
    </source>
</evidence>
<keyword evidence="1" id="KW-0812">Transmembrane</keyword>
<comment type="caution">
    <text evidence="2">The sequence shown here is derived from an EMBL/GenBank/DDBJ whole genome shotgun (WGS) entry which is preliminary data.</text>
</comment>
<feature type="transmembrane region" description="Helical" evidence="1">
    <location>
        <begin position="43"/>
        <end position="61"/>
    </location>
</feature>
<gene>
    <name evidence="2" type="ORF">COS52_05445</name>
</gene>
<evidence type="ECO:0000313" key="2">
    <source>
        <dbReference type="EMBL" id="PIV07921.1"/>
    </source>
</evidence>
<sequence length="128" mass="13543">MKYLSAIDTSGVIGTINSPVDDPLYKGDVNTALGNLISTGLQLFFFVAALATLIYLLLGAFEWVTSSGEKEKLTKAQNKIQAAVVGLILIVVVVVVFNVIMGTVLGGKFGIQDGLQFKLPSIDITPSP</sequence>
<dbReference type="EMBL" id="PEVA01000227">
    <property type="protein sequence ID" value="PIV07921.1"/>
    <property type="molecule type" value="Genomic_DNA"/>
</dbReference>